<organism evidence="2 3">
    <name type="scientific">Serendipita vermifera MAFF 305830</name>
    <dbReference type="NCBI Taxonomy" id="933852"/>
    <lineage>
        <taxon>Eukaryota</taxon>
        <taxon>Fungi</taxon>
        <taxon>Dikarya</taxon>
        <taxon>Basidiomycota</taxon>
        <taxon>Agaricomycotina</taxon>
        <taxon>Agaricomycetes</taxon>
        <taxon>Sebacinales</taxon>
        <taxon>Serendipitaceae</taxon>
        <taxon>Serendipita</taxon>
    </lineage>
</organism>
<evidence type="ECO:0000256" key="1">
    <source>
        <dbReference type="SAM" id="Phobius"/>
    </source>
</evidence>
<keyword evidence="1" id="KW-0472">Membrane</keyword>
<keyword evidence="1" id="KW-1133">Transmembrane helix</keyword>
<feature type="transmembrane region" description="Helical" evidence="1">
    <location>
        <begin position="129"/>
        <end position="153"/>
    </location>
</feature>
<accession>A0A0C3AUX5</accession>
<keyword evidence="3" id="KW-1185">Reference proteome</keyword>
<reference evidence="2 3" key="1">
    <citation type="submission" date="2014-04" db="EMBL/GenBank/DDBJ databases">
        <authorList>
            <consortium name="DOE Joint Genome Institute"/>
            <person name="Kuo A."/>
            <person name="Zuccaro A."/>
            <person name="Kohler A."/>
            <person name="Nagy L.G."/>
            <person name="Floudas D."/>
            <person name="Copeland A."/>
            <person name="Barry K.W."/>
            <person name="Cichocki N."/>
            <person name="Veneault-Fourrey C."/>
            <person name="LaButti K."/>
            <person name="Lindquist E.A."/>
            <person name="Lipzen A."/>
            <person name="Lundell T."/>
            <person name="Morin E."/>
            <person name="Murat C."/>
            <person name="Sun H."/>
            <person name="Tunlid A."/>
            <person name="Henrissat B."/>
            <person name="Grigoriev I.V."/>
            <person name="Hibbett D.S."/>
            <person name="Martin F."/>
            <person name="Nordberg H.P."/>
            <person name="Cantor M.N."/>
            <person name="Hua S.X."/>
        </authorList>
    </citation>
    <scope>NUCLEOTIDE SEQUENCE [LARGE SCALE GENOMIC DNA]</scope>
    <source>
        <strain evidence="2 3">MAFF 305830</strain>
    </source>
</reference>
<evidence type="ECO:0000313" key="2">
    <source>
        <dbReference type="EMBL" id="KIM23834.1"/>
    </source>
</evidence>
<sequence length="194" mass="20260">MASAVRCSRGSAYWERNSNFEDACLQYAHLVGNCDTTFVMLPVTPSSPPYSPTAAGAPCACNLVGYSLMAGYCAAAGQEYNPTSTIDSMPGAASLVIPEWARHSLPPTGAHPSNGDSGSSVSLPAGATAVLIGIFALALCVMGSYYIVLLAVLHFQRRETAAVAEKLRAKTYGKEELGIGEAPIQDNSATNPRV</sequence>
<dbReference type="HOGENOM" id="CLU_1403229_0_0_1"/>
<reference evidence="3" key="2">
    <citation type="submission" date="2015-01" db="EMBL/GenBank/DDBJ databases">
        <title>Evolutionary Origins and Diversification of the Mycorrhizal Mutualists.</title>
        <authorList>
            <consortium name="DOE Joint Genome Institute"/>
            <consortium name="Mycorrhizal Genomics Consortium"/>
            <person name="Kohler A."/>
            <person name="Kuo A."/>
            <person name="Nagy L.G."/>
            <person name="Floudas D."/>
            <person name="Copeland A."/>
            <person name="Barry K.W."/>
            <person name="Cichocki N."/>
            <person name="Veneault-Fourrey C."/>
            <person name="LaButti K."/>
            <person name="Lindquist E.A."/>
            <person name="Lipzen A."/>
            <person name="Lundell T."/>
            <person name="Morin E."/>
            <person name="Murat C."/>
            <person name="Riley R."/>
            <person name="Ohm R."/>
            <person name="Sun H."/>
            <person name="Tunlid A."/>
            <person name="Henrissat B."/>
            <person name="Grigoriev I.V."/>
            <person name="Hibbett D.S."/>
            <person name="Martin F."/>
        </authorList>
    </citation>
    <scope>NUCLEOTIDE SEQUENCE [LARGE SCALE GENOMIC DNA]</scope>
    <source>
        <strain evidence="3">MAFF 305830</strain>
    </source>
</reference>
<name>A0A0C3AUX5_SERVB</name>
<evidence type="ECO:0000313" key="3">
    <source>
        <dbReference type="Proteomes" id="UP000054097"/>
    </source>
</evidence>
<proteinExistence type="predicted"/>
<dbReference type="Proteomes" id="UP000054097">
    <property type="component" value="Unassembled WGS sequence"/>
</dbReference>
<keyword evidence="1" id="KW-0812">Transmembrane</keyword>
<protein>
    <submittedName>
        <fullName evidence="2">Uncharacterized protein</fullName>
    </submittedName>
</protein>
<dbReference type="EMBL" id="KN824331">
    <property type="protein sequence ID" value="KIM23834.1"/>
    <property type="molecule type" value="Genomic_DNA"/>
</dbReference>
<dbReference type="AlphaFoldDB" id="A0A0C3AUX5"/>
<gene>
    <name evidence="2" type="ORF">M408DRAFT_27539</name>
</gene>